<evidence type="ECO:0000256" key="2">
    <source>
        <dbReference type="ARBA" id="ARBA00022448"/>
    </source>
</evidence>
<comment type="similarity">
    <text evidence="7">Belongs to the gtrA family.</text>
</comment>
<evidence type="ECO:0000256" key="4">
    <source>
        <dbReference type="ARBA" id="ARBA00022989"/>
    </source>
</evidence>
<comment type="function">
    <text evidence="6 7">Involved in O antigen modification. Involved in the translocation of bactoprenol-linked glucose across the cytoplasmic membrane.</text>
</comment>
<comment type="subcellular location">
    <subcellularLocation>
        <location evidence="1">Membrane</location>
        <topology evidence="1">Multi-pass membrane protein</topology>
    </subcellularLocation>
</comment>
<evidence type="ECO:0000259" key="9">
    <source>
        <dbReference type="Pfam" id="PF04138"/>
    </source>
</evidence>
<dbReference type="InterPro" id="IPR007267">
    <property type="entry name" value="GtrA_DPMS_TM"/>
</dbReference>
<gene>
    <name evidence="10" type="ORF">JZ00_11685</name>
</gene>
<keyword evidence="3 8" id="KW-0812">Transmembrane</keyword>
<feature type="domain" description="GtrA/DPMS transmembrane" evidence="9">
    <location>
        <begin position="10"/>
        <end position="119"/>
    </location>
</feature>
<evidence type="ECO:0000256" key="1">
    <source>
        <dbReference type="ARBA" id="ARBA00004141"/>
    </source>
</evidence>
<dbReference type="Pfam" id="PF04138">
    <property type="entry name" value="GtrA_DPMS_TM"/>
    <property type="match status" value="1"/>
</dbReference>
<feature type="transmembrane region" description="Helical" evidence="8">
    <location>
        <begin position="93"/>
        <end position="119"/>
    </location>
</feature>
<reference evidence="11" key="1">
    <citation type="submission" date="2015-03" db="EMBL/GenBank/DDBJ databases">
        <title>Pseudomonas frederiksbergensis hydrocarbon degrader.</title>
        <authorList>
            <person name="Brown L.M."/>
            <person name="Ruiz O.N."/>
            <person name="Mueller S."/>
            <person name="Gunasekera T.S."/>
        </authorList>
    </citation>
    <scope>NUCLEOTIDE SEQUENCE [LARGE SCALE GENOMIC DNA]</scope>
    <source>
        <strain evidence="11">SI8</strain>
    </source>
</reference>
<evidence type="ECO:0000256" key="6">
    <source>
        <dbReference type="ARBA" id="ARBA00025595"/>
    </source>
</evidence>
<proteinExistence type="inferred from homology"/>
<feature type="transmembrane region" description="Helical" evidence="8">
    <location>
        <begin position="39"/>
        <end position="55"/>
    </location>
</feature>
<evidence type="ECO:0000313" key="11">
    <source>
        <dbReference type="Proteomes" id="UP000030949"/>
    </source>
</evidence>
<name>A0A0B1Z1B2_9PSED</name>
<evidence type="ECO:0000256" key="3">
    <source>
        <dbReference type="ARBA" id="ARBA00022692"/>
    </source>
</evidence>
<keyword evidence="2 7" id="KW-0813">Transport</keyword>
<dbReference type="InterPro" id="IPR051401">
    <property type="entry name" value="GtrA_CellWall_Glycosyl"/>
</dbReference>
<dbReference type="OrthoDB" id="5616234at2"/>
<evidence type="ECO:0000256" key="8">
    <source>
        <dbReference type="SAM" id="Phobius"/>
    </source>
</evidence>
<dbReference type="InterPro" id="IPR016480">
    <property type="entry name" value="Glc_translocase_bactprenl-link"/>
</dbReference>
<dbReference type="RefSeq" id="WP_039591448.1">
    <property type="nucleotide sequence ID" value="NZ_CP142104.1"/>
</dbReference>
<dbReference type="EMBL" id="JQGJ01000006">
    <property type="protein sequence ID" value="KHK64420.1"/>
    <property type="molecule type" value="Genomic_DNA"/>
</dbReference>
<sequence length="124" mass="13707">MKAIWSGFSTYALVGLANTLLHWQMFFVLRVAVGLDQSTSNLAAFCVAASFSYYLNAIYTFDAKLSAMGYLVFLCLMGALSYVVGYLGDRWQIHGLLTVAAFSLLSLVLGFLLSLYVVFRGHRP</sequence>
<dbReference type="GO" id="GO:0000271">
    <property type="term" value="P:polysaccharide biosynthetic process"/>
    <property type="evidence" value="ECO:0007669"/>
    <property type="project" value="InterPro"/>
</dbReference>
<dbReference type="AlphaFoldDB" id="A0A0B1Z1B2"/>
<keyword evidence="4 8" id="KW-1133">Transmembrane helix</keyword>
<organism evidence="10 11">
    <name type="scientific">Pseudomonas frederiksbergensis</name>
    <dbReference type="NCBI Taxonomy" id="104087"/>
    <lineage>
        <taxon>Bacteria</taxon>
        <taxon>Pseudomonadati</taxon>
        <taxon>Pseudomonadota</taxon>
        <taxon>Gammaproteobacteria</taxon>
        <taxon>Pseudomonadales</taxon>
        <taxon>Pseudomonadaceae</taxon>
        <taxon>Pseudomonas</taxon>
    </lineage>
</organism>
<keyword evidence="5 8" id="KW-0472">Membrane</keyword>
<dbReference type="GO" id="GO:0005886">
    <property type="term" value="C:plasma membrane"/>
    <property type="evidence" value="ECO:0007669"/>
    <property type="project" value="TreeGrafter"/>
</dbReference>
<dbReference type="PIRSF" id="PIRSF006298">
    <property type="entry name" value="GtrA_prd"/>
    <property type="match status" value="1"/>
</dbReference>
<dbReference type="PANTHER" id="PTHR38459:SF1">
    <property type="entry name" value="PROPHAGE BACTOPRENOL-LINKED GLUCOSE TRANSLOCASE HOMOLOG"/>
    <property type="match status" value="1"/>
</dbReference>
<accession>A0A0B1Z1B2</accession>
<evidence type="ECO:0000313" key="10">
    <source>
        <dbReference type="EMBL" id="KHK64420.1"/>
    </source>
</evidence>
<dbReference type="PANTHER" id="PTHR38459">
    <property type="entry name" value="PROPHAGE BACTOPRENOL-LINKED GLUCOSE TRANSLOCASE HOMOLOG"/>
    <property type="match status" value="1"/>
</dbReference>
<evidence type="ECO:0000256" key="5">
    <source>
        <dbReference type="ARBA" id="ARBA00023136"/>
    </source>
</evidence>
<feature type="transmembrane region" description="Helical" evidence="8">
    <location>
        <begin position="67"/>
        <end position="87"/>
    </location>
</feature>
<feature type="transmembrane region" description="Helical" evidence="8">
    <location>
        <begin position="12"/>
        <end position="33"/>
    </location>
</feature>
<dbReference type="Proteomes" id="UP000030949">
    <property type="component" value="Unassembled WGS sequence"/>
</dbReference>
<comment type="caution">
    <text evidence="10">The sequence shown here is derived from an EMBL/GenBank/DDBJ whole genome shotgun (WGS) entry which is preliminary data.</text>
</comment>
<evidence type="ECO:0000256" key="7">
    <source>
        <dbReference type="PIRNR" id="PIRNR006298"/>
    </source>
</evidence>
<protein>
    <recommendedName>
        <fullName evidence="7">Bactoprenol-linked glucose translocase</fullName>
    </recommendedName>
</protein>